<feature type="transmembrane region" description="Helical" evidence="6">
    <location>
        <begin position="112"/>
        <end position="131"/>
    </location>
</feature>
<dbReference type="Proteomes" id="UP000054454">
    <property type="component" value="Unassembled WGS sequence"/>
</dbReference>
<dbReference type="SMART" id="SM00014">
    <property type="entry name" value="acidPPc"/>
    <property type="match status" value="1"/>
</dbReference>
<comment type="function">
    <text evidence="6">Required for efficient N-glycosylation. Necessary for maintaining optimal levels of dolichol-linked oligosaccharides. Hydrolyzes dolichyl pyrophosphate at a very high rate and dolichyl monophosphate at a much lower rate. Does not act on phosphatidate.</text>
</comment>
<dbReference type="VEuPathDB" id="FungiDB:T552_01788"/>
<evidence type="ECO:0000256" key="4">
    <source>
        <dbReference type="ARBA" id="ARBA00022989"/>
    </source>
</evidence>
<dbReference type="GO" id="GO:0006487">
    <property type="term" value="P:protein N-linked glycosylation"/>
    <property type="evidence" value="ECO:0007669"/>
    <property type="project" value="UniProtKB-UniRule"/>
</dbReference>
<dbReference type="OrthoDB" id="302705at2759"/>
<feature type="transmembrane region" description="Helical" evidence="6">
    <location>
        <begin position="75"/>
        <end position="92"/>
    </location>
</feature>
<comment type="catalytic activity">
    <reaction evidence="6">
        <text>a di-trans,poly-cis-dolichyl diphosphate + H2O = a di-trans,poly-cis-dolichyl phosphate + phosphate + H(+)</text>
        <dbReference type="Rhea" id="RHEA:14385"/>
        <dbReference type="Rhea" id="RHEA-COMP:19498"/>
        <dbReference type="Rhea" id="RHEA-COMP:19506"/>
        <dbReference type="ChEBI" id="CHEBI:15377"/>
        <dbReference type="ChEBI" id="CHEBI:15378"/>
        <dbReference type="ChEBI" id="CHEBI:43474"/>
        <dbReference type="ChEBI" id="CHEBI:57497"/>
        <dbReference type="ChEBI" id="CHEBI:57683"/>
        <dbReference type="EC" id="3.6.1.43"/>
    </reaction>
</comment>
<evidence type="ECO:0000256" key="5">
    <source>
        <dbReference type="ARBA" id="ARBA00023136"/>
    </source>
</evidence>
<feature type="transmembrane region" description="Helical" evidence="6">
    <location>
        <begin position="170"/>
        <end position="191"/>
    </location>
</feature>
<dbReference type="EMBL" id="LFVZ01000007">
    <property type="protein sequence ID" value="KTW28528.1"/>
    <property type="molecule type" value="Genomic_DNA"/>
</dbReference>
<evidence type="ECO:0000313" key="8">
    <source>
        <dbReference type="EMBL" id="KTW28528.1"/>
    </source>
</evidence>
<dbReference type="GeneID" id="28936557"/>
<dbReference type="GO" id="GO:0005789">
    <property type="term" value="C:endoplasmic reticulum membrane"/>
    <property type="evidence" value="ECO:0007669"/>
    <property type="project" value="UniProtKB-SubCell"/>
</dbReference>
<dbReference type="GO" id="GO:0008610">
    <property type="term" value="P:lipid biosynthetic process"/>
    <property type="evidence" value="ECO:0007669"/>
    <property type="project" value="TreeGrafter"/>
</dbReference>
<dbReference type="InterPro" id="IPR036938">
    <property type="entry name" value="PAP2/HPO_sf"/>
</dbReference>
<dbReference type="EC" id="3.6.1.43" evidence="6"/>
<dbReference type="RefSeq" id="XP_018226071.1">
    <property type="nucleotide sequence ID" value="XM_018370354.1"/>
</dbReference>
<comment type="pathway">
    <text evidence="6">Protein modification; protein glycosylation.</text>
</comment>
<dbReference type="PANTHER" id="PTHR11247:SF1">
    <property type="entry name" value="DOLICHYLDIPHOSPHATASE 1"/>
    <property type="match status" value="1"/>
</dbReference>
<keyword evidence="3 6" id="KW-0378">Hydrolase</keyword>
<feature type="domain" description="Phosphatidic acid phosphatase type 2/haloperoxidase" evidence="7">
    <location>
        <begin position="75"/>
        <end position="185"/>
    </location>
</feature>
<gene>
    <name evidence="8" type="ORF">T552_01788</name>
</gene>
<dbReference type="UniPathway" id="UPA00378"/>
<comment type="subcellular location">
    <subcellularLocation>
        <location evidence="6">Endoplasmic reticulum membrane</location>
        <topology evidence="6">Multi-pass membrane protein</topology>
    </subcellularLocation>
    <subcellularLocation>
        <location evidence="1">Membrane</location>
        <topology evidence="1">Multi-pass membrane protein</topology>
    </subcellularLocation>
</comment>
<keyword evidence="5 6" id="KW-0472">Membrane</keyword>
<dbReference type="Gene3D" id="1.20.144.10">
    <property type="entry name" value="Phosphatidic acid phosphatase type 2/haloperoxidase"/>
    <property type="match status" value="1"/>
</dbReference>
<keyword evidence="6" id="KW-0256">Endoplasmic reticulum</keyword>
<proteinExistence type="inferred from homology"/>
<evidence type="ECO:0000259" key="7">
    <source>
        <dbReference type="SMART" id="SM00014"/>
    </source>
</evidence>
<dbReference type="Pfam" id="PF01569">
    <property type="entry name" value="PAP2"/>
    <property type="match status" value="1"/>
</dbReference>
<evidence type="ECO:0000256" key="1">
    <source>
        <dbReference type="ARBA" id="ARBA00004141"/>
    </source>
</evidence>
<feature type="transmembrane region" description="Helical" evidence="6">
    <location>
        <begin position="44"/>
        <end position="68"/>
    </location>
</feature>
<keyword evidence="2 6" id="KW-0812">Transmembrane</keyword>
<accession>A0A0W4ZJI8</accession>
<organism evidence="8 9">
    <name type="scientific">Pneumocystis carinii (strain B80)</name>
    <name type="common">Rat pneumocystis pneumonia agent</name>
    <name type="synonym">Pneumocystis carinii f. sp. carinii</name>
    <dbReference type="NCBI Taxonomy" id="1408658"/>
    <lineage>
        <taxon>Eukaryota</taxon>
        <taxon>Fungi</taxon>
        <taxon>Dikarya</taxon>
        <taxon>Ascomycota</taxon>
        <taxon>Taphrinomycotina</taxon>
        <taxon>Pneumocystomycetes</taxon>
        <taxon>Pneumocystaceae</taxon>
        <taxon>Pneumocystis</taxon>
    </lineage>
</organism>
<evidence type="ECO:0000256" key="3">
    <source>
        <dbReference type="ARBA" id="ARBA00022801"/>
    </source>
</evidence>
<dbReference type="SUPFAM" id="SSF48317">
    <property type="entry name" value="Acid phosphatase/Vanadium-dependent haloperoxidase"/>
    <property type="match status" value="1"/>
</dbReference>
<comment type="similarity">
    <text evidence="6">Belongs to the dolichyldiphosphatase family.</text>
</comment>
<protein>
    <recommendedName>
        <fullName evidence="6">Dolichyldiphosphatase</fullName>
        <ecNumber evidence="6">3.6.1.43</ecNumber>
    </recommendedName>
</protein>
<reference evidence="9" key="1">
    <citation type="journal article" date="2016" name="Nat. Commun.">
        <title>Genome analysis of three Pneumocystis species reveals adaptation mechanisms to life exclusively in mammalian hosts.</title>
        <authorList>
            <person name="Ma L."/>
            <person name="Chen Z."/>
            <person name="Huang D.W."/>
            <person name="Kutty G."/>
            <person name="Ishihara M."/>
            <person name="Wang H."/>
            <person name="Abouelleil A."/>
            <person name="Bishop L."/>
            <person name="Davey E."/>
            <person name="Deng R."/>
            <person name="Deng X."/>
            <person name="Fan L."/>
            <person name="Fantoni G."/>
            <person name="Fitzgerald M."/>
            <person name="Gogineni E."/>
            <person name="Goldberg J.M."/>
            <person name="Handley G."/>
            <person name="Hu X."/>
            <person name="Huber C."/>
            <person name="Jiao X."/>
            <person name="Jones K."/>
            <person name="Levin J.Z."/>
            <person name="Liu Y."/>
            <person name="Macdonald P."/>
            <person name="Melnikov A."/>
            <person name="Raley C."/>
            <person name="Sassi M."/>
            <person name="Sherman B.T."/>
            <person name="Song X."/>
            <person name="Sykes S."/>
            <person name="Tran B."/>
            <person name="Walsh L."/>
            <person name="Xia Y."/>
            <person name="Yang J."/>
            <person name="Young S."/>
            <person name="Zeng Q."/>
            <person name="Zheng X."/>
            <person name="Stephens R."/>
            <person name="Nusbaum C."/>
            <person name="Birren B.W."/>
            <person name="Azadi P."/>
            <person name="Lempicki R.A."/>
            <person name="Cuomo C.A."/>
            <person name="Kovacs J.A."/>
        </authorList>
    </citation>
    <scope>NUCLEOTIDE SEQUENCE [LARGE SCALE GENOMIC DNA]</scope>
    <source>
        <strain evidence="9">B80</strain>
    </source>
</reference>
<dbReference type="InterPro" id="IPR000326">
    <property type="entry name" value="PAP2/HPO"/>
</dbReference>
<evidence type="ECO:0000256" key="6">
    <source>
        <dbReference type="RuleBase" id="RU367078"/>
    </source>
</evidence>
<keyword evidence="4 6" id="KW-1133">Transmembrane helix</keyword>
<dbReference type="AlphaFoldDB" id="A0A0W4ZJI8"/>
<dbReference type="PANTHER" id="PTHR11247">
    <property type="entry name" value="PALMITOYL-PROTEIN THIOESTERASE/DOLICHYLDIPHOSPHATASE 1"/>
    <property type="match status" value="1"/>
</dbReference>
<evidence type="ECO:0000313" key="9">
    <source>
        <dbReference type="Proteomes" id="UP000054454"/>
    </source>
</evidence>
<name>A0A0W4ZJI8_PNEC8</name>
<comment type="caution">
    <text evidence="8">The sequence shown here is derived from an EMBL/GenBank/DDBJ whole genome shotgun (WGS) entry which is preliminary data.</text>
</comment>
<sequence length="245" mass="28936">MLSVHSKQSELYDVTPFRKKLILKTLNNPIFIEKTYILYNPKDFLSTISAFLALLPVEVVVIYLTLIYCRREVEVIFIYIGQIICHFLNIHLKEAIQQPRPNPLIKGYGMPSNHAQFTSYFTGYLILWLFFRQRFSTIFTKNILRAKHNCSCFPFNICLVYLKYHTISQVIVGALVGTAFSAIWFFLVSIIRRSGIVNWLLYSKINTYFYIKDTMNEEHQLLQKEWQDWKQKQAIQQKKIVSIQS</sequence>
<evidence type="ECO:0000256" key="2">
    <source>
        <dbReference type="ARBA" id="ARBA00022692"/>
    </source>
</evidence>
<dbReference type="CDD" id="cd03382">
    <property type="entry name" value="PAP2_dolichyldiphosphatase"/>
    <property type="match status" value="1"/>
</dbReference>
<dbReference type="GO" id="GO:0047874">
    <property type="term" value="F:dolichyldiphosphatase activity"/>
    <property type="evidence" value="ECO:0007669"/>
    <property type="project" value="UniProtKB-UniRule"/>
</dbReference>
<dbReference type="InterPro" id="IPR039667">
    <property type="entry name" value="Dolichyldiphosphatase_PAP2"/>
</dbReference>
<keyword evidence="9" id="KW-1185">Reference proteome</keyword>